<dbReference type="AlphaFoldDB" id="B9T6S4"/>
<organism evidence="2 3">
    <name type="scientific">Ricinus communis</name>
    <name type="common">Castor bean</name>
    <dbReference type="NCBI Taxonomy" id="3988"/>
    <lineage>
        <taxon>Eukaryota</taxon>
        <taxon>Viridiplantae</taxon>
        <taxon>Streptophyta</taxon>
        <taxon>Embryophyta</taxon>
        <taxon>Tracheophyta</taxon>
        <taxon>Spermatophyta</taxon>
        <taxon>Magnoliopsida</taxon>
        <taxon>eudicotyledons</taxon>
        <taxon>Gunneridae</taxon>
        <taxon>Pentapetalae</taxon>
        <taxon>rosids</taxon>
        <taxon>fabids</taxon>
        <taxon>Malpighiales</taxon>
        <taxon>Euphorbiaceae</taxon>
        <taxon>Acalyphoideae</taxon>
        <taxon>Acalypheae</taxon>
        <taxon>Ricinus</taxon>
    </lineage>
</organism>
<feature type="region of interest" description="Disordered" evidence="1">
    <location>
        <begin position="1"/>
        <end position="23"/>
    </location>
</feature>
<evidence type="ECO:0000256" key="1">
    <source>
        <dbReference type="SAM" id="MobiDB-lite"/>
    </source>
</evidence>
<evidence type="ECO:0000313" key="3">
    <source>
        <dbReference type="Proteomes" id="UP000008311"/>
    </source>
</evidence>
<evidence type="ECO:0000313" key="2">
    <source>
        <dbReference type="EMBL" id="EEF28441.1"/>
    </source>
</evidence>
<dbReference type="InParanoid" id="B9T6S4"/>
<gene>
    <name evidence="2" type="ORF">RCOM_0434640</name>
</gene>
<keyword evidence="3" id="KW-1185">Reference proteome</keyword>
<protein>
    <submittedName>
        <fullName evidence="2">Uncharacterized protein</fullName>
    </submittedName>
</protein>
<name>B9T6S4_RICCO</name>
<sequence length="72" mass="8199">MQKMHREIAATKSAGEATPPYTSDAEINSYSLLLKRLPLAHSFRVWRCSTRISSCPRQKSLAAMIYHHRLPS</sequence>
<dbReference type="EMBL" id="EQ974639">
    <property type="protein sequence ID" value="EEF28441.1"/>
    <property type="molecule type" value="Genomic_DNA"/>
</dbReference>
<dbReference type="Proteomes" id="UP000008311">
    <property type="component" value="Unassembled WGS sequence"/>
</dbReference>
<proteinExistence type="predicted"/>
<reference evidence="3" key="1">
    <citation type="journal article" date="2010" name="Nat. Biotechnol.">
        <title>Draft genome sequence of the oilseed species Ricinus communis.</title>
        <authorList>
            <person name="Chan A.P."/>
            <person name="Crabtree J."/>
            <person name="Zhao Q."/>
            <person name="Lorenzi H."/>
            <person name="Orvis J."/>
            <person name="Puiu D."/>
            <person name="Melake-Berhan A."/>
            <person name="Jones K.M."/>
            <person name="Redman J."/>
            <person name="Chen G."/>
            <person name="Cahoon E.B."/>
            <person name="Gedil M."/>
            <person name="Stanke M."/>
            <person name="Haas B.J."/>
            <person name="Wortman J.R."/>
            <person name="Fraser-Liggett C.M."/>
            <person name="Ravel J."/>
            <person name="Rabinowicz P.D."/>
        </authorList>
    </citation>
    <scope>NUCLEOTIDE SEQUENCE [LARGE SCALE GENOMIC DNA]</scope>
    <source>
        <strain evidence="3">cv. Hale</strain>
    </source>
</reference>
<accession>B9T6S4</accession>